<name>A0AA37Q3N9_9MYCO</name>
<protein>
    <submittedName>
        <fullName evidence="2">Uncharacterized protein</fullName>
    </submittedName>
</protein>
<dbReference type="AlphaFoldDB" id="A0AA37Q3N9"/>
<sequence>MGTDGPANSAGMTKTLTWRVSCGGAVPALEPSIDSHAPTLGLYRAQRAHGGHCPHQLDGGKIFAVGVRKYTQPDPDHPCLVCDAPSELVVQAVAAWGGSDEAVVSQVRRCTDPRCDGRQGVQLRDTRVPPPKNPGLPGLPSNQAP</sequence>
<dbReference type="Proteomes" id="UP001165663">
    <property type="component" value="Unassembled WGS sequence"/>
</dbReference>
<reference evidence="2" key="1">
    <citation type="submission" date="2022-07" db="EMBL/GenBank/DDBJ databases">
        <title>Mycobacterium kiyosense sp. nov., scotochromogenic slow-glowing species isolated from respiratory specimens.</title>
        <authorList>
            <person name="Fukano H."/>
            <person name="Kazumi Y."/>
            <person name="Sakagami N."/>
            <person name="Ato M."/>
            <person name="Mitarai S."/>
            <person name="Hoshino Y."/>
        </authorList>
    </citation>
    <scope>NUCLEOTIDE SEQUENCE</scope>
    <source>
        <strain evidence="2">SRL2020-028</strain>
    </source>
</reference>
<organism evidence="2 3">
    <name type="scientific">Mycobacterium kiyosense</name>
    <dbReference type="NCBI Taxonomy" id="2871094"/>
    <lineage>
        <taxon>Bacteria</taxon>
        <taxon>Bacillati</taxon>
        <taxon>Actinomycetota</taxon>
        <taxon>Actinomycetes</taxon>
        <taxon>Mycobacteriales</taxon>
        <taxon>Mycobacteriaceae</taxon>
        <taxon>Mycobacterium</taxon>
    </lineage>
</organism>
<gene>
    <name evidence="2" type="ORF">SRL2020028_61140</name>
</gene>
<evidence type="ECO:0000256" key="1">
    <source>
        <dbReference type="SAM" id="MobiDB-lite"/>
    </source>
</evidence>
<accession>A0AA37Q3N9</accession>
<comment type="caution">
    <text evidence="2">The sequence shown here is derived from an EMBL/GenBank/DDBJ whole genome shotgun (WGS) entry which is preliminary data.</text>
</comment>
<dbReference type="EMBL" id="BRXE01000201">
    <property type="protein sequence ID" value="GLB86858.1"/>
    <property type="molecule type" value="Genomic_DNA"/>
</dbReference>
<feature type="region of interest" description="Disordered" evidence="1">
    <location>
        <begin position="111"/>
        <end position="145"/>
    </location>
</feature>
<proteinExistence type="predicted"/>
<feature type="compositionally biased region" description="Low complexity" evidence="1">
    <location>
        <begin position="135"/>
        <end position="145"/>
    </location>
</feature>
<evidence type="ECO:0000313" key="3">
    <source>
        <dbReference type="Proteomes" id="UP001165663"/>
    </source>
</evidence>
<evidence type="ECO:0000313" key="2">
    <source>
        <dbReference type="EMBL" id="GLB86858.1"/>
    </source>
</evidence>